<dbReference type="PROSITE" id="PS51257">
    <property type="entry name" value="PROKAR_LIPOPROTEIN"/>
    <property type="match status" value="1"/>
</dbReference>
<dbReference type="EMBL" id="CP118868">
    <property type="protein sequence ID" value="WEG35772.1"/>
    <property type="molecule type" value="Genomic_DNA"/>
</dbReference>
<name>A0ABY8C4Z9_9FIRM</name>
<dbReference type="PANTHER" id="PTHR33376">
    <property type="match status" value="1"/>
</dbReference>
<evidence type="ECO:0000313" key="5">
    <source>
        <dbReference type="Proteomes" id="UP001220478"/>
    </source>
</evidence>
<organism evidence="4 5">
    <name type="scientific">Amygdalobacter indicium</name>
    <dbReference type="NCBI Taxonomy" id="3029272"/>
    <lineage>
        <taxon>Bacteria</taxon>
        <taxon>Bacillati</taxon>
        <taxon>Bacillota</taxon>
        <taxon>Clostridia</taxon>
        <taxon>Eubacteriales</taxon>
        <taxon>Oscillospiraceae</taxon>
        <taxon>Amygdalobacter</taxon>
    </lineage>
</organism>
<dbReference type="InterPro" id="IPR018389">
    <property type="entry name" value="DctP_fam"/>
</dbReference>
<dbReference type="InterPro" id="IPR004682">
    <property type="entry name" value="TRAP_DctP"/>
</dbReference>
<dbReference type="PANTHER" id="PTHR33376:SF2">
    <property type="entry name" value="DICARBOXYLATE-BINDING PERIPLASMIC PROTEIN"/>
    <property type="match status" value="1"/>
</dbReference>
<feature type="chain" id="PRO_5047155681" evidence="3">
    <location>
        <begin position="23"/>
        <end position="364"/>
    </location>
</feature>
<dbReference type="Proteomes" id="UP001220478">
    <property type="component" value="Chromosome"/>
</dbReference>
<sequence>MKKKIFGIILSAVMAISLVACAGQSTKNSLSKSKESSTAKEKTSTNSQNKAKTQAQVEHKVGKTVFKLSFNQSIENPEAKTLIELSNKLYDATEGRYSIEVYPNEQLGNQKDSLESVQNGAVEMALVANTIIENVNPDFAIIGTPYVYDNVKHQQKLFQSGALDELFASTEKSGFKTLAAYGLGARCVYGKKPYKTPADLSGQKIRVMQSETMTKMLNLMGGVGVPMAQGDVYSAIQSGTLDGAENNIITYVDLLQHEVAPYFSKTAHLMIPDELVMNKSTFDAMSKQDQEALVKAAKESIPVAFEKCAKLRQEYYKKAKDELGVTIVEPDTKAFQEKLIPMIEEVAAKSPITKKIYEELKKLK</sequence>
<gene>
    <name evidence="4" type="primary">dctP</name>
    <name evidence="4" type="ORF">PYS61_01005</name>
</gene>
<evidence type="ECO:0000256" key="2">
    <source>
        <dbReference type="SAM" id="MobiDB-lite"/>
    </source>
</evidence>
<reference evidence="4 5" key="1">
    <citation type="submission" date="2023-02" db="EMBL/GenBank/DDBJ databases">
        <title>Novel Oscillospiraceae bacterial genomes.</title>
        <authorList>
            <person name="Srinivasan S."/>
            <person name="Austin M.N."/>
            <person name="Fiedler T.L."/>
            <person name="Strenk S.M."/>
            <person name="Agnew K.J."/>
            <person name="Nagana Gowda G.A."/>
            <person name="Raftery D."/>
            <person name="Beamer M.A."/>
            <person name="Achilles S.L."/>
            <person name="Wiesenfeld H.C."/>
            <person name="Fredricks D.N."/>
            <person name="Hillier S.L."/>
        </authorList>
    </citation>
    <scope>NUCLEOTIDE SEQUENCE [LARGE SCALE GENOMIC DNA]</scope>
    <source>
        <strain evidence="4 5">CHIC02 1186E3-8</strain>
    </source>
</reference>
<protein>
    <submittedName>
        <fullName evidence="4">TRAP transporter substrate-binding protein DctP</fullName>
    </submittedName>
</protein>
<accession>A0ABY8C4Z9</accession>
<keyword evidence="5" id="KW-1185">Reference proteome</keyword>
<dbReference type="NCBIfam" id="TIGR00787">
    <property type="entry name" value="dctP"/>
    <property type="match status" value="1"/>
</dbReference>
<evidence type="ECO:0000313" key="4">
    <source>
        <dbReference type="EMBL" id="WEG35772.1"/>
    </source>
</evidence>
<feature type="compositionally biased region" description="Basic and acidic residues" evidence="2">
    <location>
        <begin position="32"/>
        <end position="43"/>
    </location>
</feature>
<dbReference type="InterPro" id="IPR038404">
    <property type="entry name" value="TRAP_DctP_sf"/>
</dbReference>
<dbReference type="Gene3D" id="3.40.190.170">
    <property type="entry name" value="Bacterial extracellular solute-binding protein, family 7"/>
    <property type="match status" value="1"/>
</dbReference>
<dbReference type="RefSeq" id="WP_315571879.1">
    <property type="nucleotide sequence ID" value="NZ_CP118868.1"/>
</dbReference>
<feature type="region of interest" description="Disordered" evidence="2">
    <location>
        <begin position="29"/>
        <end position="55"/>
    </location>
</feature>
<proteinExistence type="predicted"/>
<feature type="signal peptide" evidence="3">
    <location>
        <begin position="1"/>
        <end position="22"/>
    </location>
</feature>
<evidence type="ECO:0000256" key="1">
    <source>
        <dbReference type="ARBA" id="ARBA00022729"/>
    </source>
</evidence>
<dbReference type="NCBIfam" id="NF037995">
    <property type="entry name" value="TRAP_S1"/>
    <property type="match status" value="1"/>
</dbReference>
<evidence type="ECO:0000256" key="3">
    <source>
        <dbReference type="SAM" id="SignalP"/>
    </source>
</evidence>
<dbReference type="CDD" id="cd13671">
    <property type="entry name" value="PBP2_TRAP_SBP_like_3"/>
    <property type="match status" value="1"/>
</dbReference>
<dbReference type="Pfam" id="PF03480">
    <property type="entry name" value="DctP"/>
    <property type="match status" value="1"/>
</dbReference>
<keyword evidence="1 3" id="KW-0732">Signal</keyword>